<dbReference type="InterPro" id="IPR037512">
    <property type="entry name" value="PGPase_prok"/>
</dbReference>
<dbReference type="InterPro" id="IPR050155">
    <property type="entry name" value="HAD-like_hydrolase_sf"/>
</dbReference>
<dbReference type="EMBL" id="CP026604">
    <property type="protein sequence ID" value="AWB66910.1"/>
    <property type="molecule type" value="Genomic_DNA"/>
</dbReference>
<dbReference type="RefSeq" id="WP_108602966.1">
    <property type="nucleotide sequence ID" value="NZ_CP026604.1"/>
</dbReference>
<reference evidence="11 12" key="1">
    <citation type="submission" date="2018-01" db="EMBL/GenBank/DDBJ databases">
        <title>Genome sequence of a Cantenovulum-like bacteria.</title>
        <authorList>
            <person name="Tan W.R."/>
            <person name="Lau N.-S."/>
            <person name="Go F."/>
            <person name="Amirul A.-A.A."/>
        </authorList>
    </citation>
    <scope>NUCLEOTIDE SEQUENCE [LARGE SCALE GENOMIC DNA]</scope>
    <source>
        <strain evidence="11 12">CCB-QB4</strain>
    </source>
</reference>
<evidence type="ECO:0000256" key="1">
    <source>
        <dbReference type="ARBA" id="ARBA00000830"/>
    </source>
</evidence>
<keyword evidence="7 10" id="KW-0378">Hydrolase</keyword>
<feature type="binding site" evidence="10">
    <location>
        <position position="10"/>
    </location>
    <ligand>
        <name>Mg(2+)</name>
        <dbReference type="ChEBI" id="CHEBI:18420"/>
    </ligand>
</feature>
<feature type="active site" description="Nucleophile" evidence="10">
    <location>
        <position position="8"/>
    </location>
</feature>
<feature type="binding site" evidence="10">
    <location>
        <position position="8"/>
    </location>
    <ligand>
        <name>Mg(2+)</name>
        <dbReference type="ChEBI" id="CHEBI:18420"/>
    </ligand>
</feature>
<dbReference type="InterPro" id="IPR036412">
    <property type="entry name" value="HAD-like_sf"/>
</dbReference>
<evidence type="ECO:0000256" key="9">
    <source>
        <dbReference type="ARBA" id="ARBA00023277"/>
    </source>
</evidence>
<evidence type="ECO:0000256" key="7">
    <source>
        <dbReference type="ARBA" id="ARBA00022801"/>
    </source>
</evidence>
<dbReference type="Gene3D" id="1.10.150.240">
    <property type="entry name" value="Putative phosphatase, domain 2"/>
    <property type="match status" value="1"/>
</dbReference>
<dbReference type="NCBIfam" id="TIGR01662">
    <property type="entry name" value="HAD-SF-IIIA"/>
    <property type="match status" value="1"/>
</dbReference>
<evidence type="ECO:0000256" key="10">
    <source>
        <dbReference type="HAMAP-Rule" id="MF_00495"/>
    </source>
</evidence>
<dbReference type="GO" id="GO:0046872">
    <property type="term" value="F:metal ion binding"/>
    <property type="evidence" value="ECO:0007669"/>
    <property type="project" value="UniProtKB-KW"/>
</dbReference>
<comment type="catalytic activity">
    <reaction evidence="1 10">
        <text>2-phosphoglycolate + H2O = glycolate + phosphate</text>
        <dbReference type="Rhea" id="RHEA:14369"/>
        <dbReference type="ChEBI" id="CHEBI:15377"/>
        <dbReference type="ChEBI" id="CHEBI:29805"/>
        <dbReference type="ChEBI" id="CHEBI:43474"/>
        <dbReference type="ChEBI" id="CHEBI:58033"/>
        <dbReference type="EC" id="3.1.3.18"/>
    </reaction>
</comment>
<comment type="function">
    <text evidence="10">Specifically catalyzes the dephosphorylation of 2-phosphoglycolate. Is involved in the dissimilation of the intracellular 2-phosphoglycolate formed during the DNA repair of 3'-phosphoglycolate ends, a major class of DNA lesions induced by oxidative stress.</text>
</comment>
<feature type="binding site" evidence="10">
    <location>
        <position position="173"/>
    </location>
    <ligand>
        <name>Mg(2+)</name>
        <dbReference type="ChEBI" id="CHEBI:18420"/>
    </ligand>
</feature>
<evidence type="ECO:0000313" key="12">
    <source>
        <dbReference type="Proteomes" id="UP000244441"/>
    </source>
</evidence>
<keyword evidence="9 10" id="KW-0119">Carbohydrate metabolism</keyword>
<dbReference type="InterPro" id="IPR041492">
    <property type="entry name" value="HAD_2"/>
</dbReference>
<evidence type="ECO:0000256" key="6">
    <source>
        <dbReference type="ARBA" id="ARBA00022723"/>
    </source>
</evidence>
<dbReference type="CDD" id="cd16417">
    <property type="entry name" value="HAD_PGPase"/>
    <property type="match status" value="1"/>
</dbReference>
<sequence length="234" mass="25629">MIKLAVFDLDGTLIDSLPSIAHALDSALAAINYPLVGEDNTRQWIGNGSDVLVARGMSRSRQINADLPPELLANARQIFNQTYQAAGHQFDRIYPNVAPTLDKLAAKGIKMAVLTNKTECFVEPILQHFAIDQHFKYVIAGNTLSERKPSPLGLHWLANKFQVTAQEMLMVGDSENDIKAAQAAGCLSIGLTYGYNYGVPISEADPDFVIDDFAQLLDIPALKHTQHALLEETV</sequence>
<dbReference type="HAMAP" id="MF_00495">
    <property type="entry name" value="GPH_hydrolase_bact"/>
    <property type="match status" value="1"/>
</dbReference>
<dbReference type="KEGG" id="cate:C2869_10895"/>
<dbReference type="NCBIfam" id="TIGR01509">
    <property type="entry name" value="HAD-SF-IA-v3"/>
    <property type="match status" value="1"/>
</dbReference>
<dbReference type="NCBIfam" id="NF009695">
    <property type="entry name" value="PRK13222.1-2"/>
    <property type="match status" value="1"/>
</dbReference>
<evidence type="ECO:0000256" key="3">
    <source>
        <dbReference type="ARBA" id="ARBA00004818"/>
    </source>
</evidence>
<dbReference type="NCBIfam" id="TIGR01549">
    <property type="entry name" value="HAD-SF-IA-v1"/>
    <property type="match status" value="1"/>
</dbReference>
<dbReference type="InterPro" id="IPR006549">
    <property type="entry name" value="HAD-SF_hydro_IIIA"/>
</dbReference>
<comment type="similarity">
    <text evidence="4 10">Belongs to the HAD-like hydrolase superfamily. CbbY/CbbZ/Gph/YieH family.</text>
</comment>
<proteinExistence type="inferred from homology"/>
<organism evidence="11 12">
    <name type="scientific">Saccharobesus litoralis</name>
    <dbReference type="NCBI Taxonomy" id="2172099"/>
    <lineage>
        <taxon>Bacteria</taxon>
        <taxon>Pseudomonadati</taxon>
        <taxon>Pseudomonadota</taxon>
        <taxon>Gammaproteobacteria</taxon>
        <taxon>Alteromonadales</taxon>
        <taxon>Alteromonadaceae</taxon>
        <taxon>Saccharobesus</taxon>
    </lineage>
</organism>
<evidence type="ECO:0000256" key="5">
    <source>
        <dbReference type="ARBA" id="ARBA00013078"/>
    </source>
</evidence>
<dbReference type="GO" id="GO:0008967">
    <property type="term" value="F:phosphoglycolate phosphatase activity"/>
    <property type="evidence" value="ECO:0007669"/>
    <property type="project" value="UniProtKB-UniRule"/>
</dbReference>
<dbReference type="GO" id="GO:0046295">
    <property type="term" value="P:glycolate biosynthetic process"/>
    <property type="evidence" value="ECO:0007669"/>
    <property type="project" value="UniProtKB-UniRule"/>
</dbReference>
<dbReference type="GO" id="GO:0005829">
    <property type="term" value="C:cytosol"/>
    <property type="evidence" value="ECO:0007669"/>
    <property type="project" value="TreeGrafter"/>
</dbReference>
<keyword evidence="6 10" id="KW-0479">Metal-binding</keyword>
<gene>
    <name evidence="11" type="ORF">C2869_10895</name>
</gene>
<dbReference type="GO" id="GO:0005975">
    <property type="term" value="P:carbohydrate metabolic process"/>
    <property type="evidence" value="ECO:0007669"/>
    <property type="project" value="InterPro"/>
</dbReference>
<name>A0A2S0VS31_9ALTE</name>
<dbReference type="GO" id="GO:0006281">
    <property type="term" value="P:DNA repair"/>
    <property type="evidence" value="ECO:0007669"/>
    <property type="project" value="TreeGrafter"/>
</dbReference>
<evidence type="ECO:0000256" key="2">
    <source>
        <dbReference type="ARBA" id="ARBA00001946"/>
    </source>
</evidence>
<keyword evidence="8 10" id="KW-0460">Magnesium</keyword>
<dbReference type="PRINTS" id="PR00413">
    <property type="entry name" value="HADHALOGNASE"/>
</dbReference>
<comment type="cofactor">
    <cofactor evidence="2 10">
        <name>Mg(2+)</name>
        <dbReference type="ChEBI" id="CHEBI:18420"/>
    </cofactor>
</comment>
<evidence type="ECO:0000256" key="8">
    <source>
        <dbReference type="ARBA" id="ARBA00022842"/>
    </source>
</evidence>
<dbReference type="SUPFAM" id="SSF56784">
    <property type="entry name" value="HAD-like"/>
    <property type="match status" value="1"/>
</dbReference>
<dbReference type="PANTHER" id="PTHR43434:SF1">
    <property type="entry name" value="PHOSPHOGLYCOLATE PHOSPHATASE"/>
    <property type="match status" value="1"/>
</dbReference>
<dbReference type="SFLD" id="SFLDG01129">
    <property type="entry name" value="C1.5:_HAD__Beta-PGM__Phosphata"/>
    <property type="match status" value="1"/>
</dbReference>
<accession>A0A2S0VS31</accession>
<keyword evidence="12" id="KW-1185">Reference proteome</keyword>
<dbReference type="SFLD" id="SFLDS00003">
    <property type="entry name" value="Haloacid_Dehalogenase"/>
    <property type="match status" value="1"/>
</dbReference>
<dbReference type="InterPro" id="IPR023214">
    <property type="entry name" value="HAD_sf"/>
</dbReference>
<dbReference type="FunFam" id="3.40.50.1000:FF:000022">
    <property type="entry name" value="Phosphoglycolate phosphatase"/>
    <property type="match status" value="1"/>
</dbReference>
<dbReference type="Proteomes" id="UP000244441">
    <property type="component" value="Chromosome"/>
</dbReference>
<dbReference type="Gene3D" id="3.40.50.1000">
    <property type="entry name" value="HAD superfamily/HAD-like"/>
    <property type="match status" value="1"/>
</dbReference>
<evidence type="ECO:0000256" key="4">
    <source>
        <dbReference type="ARBA" id="ARBA00006171"/>
    </source>
</evidence>
<dbReference type="SFLD" id="SFLDG01135">
    <property type="entry name" value="C1.5.6:_HAD__Beta-PGM__Phospha"/>
    <property type="match status" value="1"/>
</dbReference>
<dbReference type="Pfam" id="PF13419">
    <property type="entry name" value="HAD_2"/>
    <property type="match status" value="1"/>
</dbReference>
<dbReference type="UniPathway" id="UPA00865">
    <property type="reaction ID" value="UER00834"/>
</dbReference>
<protein>
    <recommendedName>
        <fullName evidence="5 10">Phosphoglycolate phosphatase</fullName>
        <shortName evidence="10">PGP</shortName>
        <shortName evidence="10">PGPase</shortName>
        <ecNumber evidence="5 10">3.1.3.18</ecNumber>
    </recommendedName>
</protein>
<comment type="pathway">
    <text evidence="3 10">Organic acid metabolism; glycolate biosynthesis; glycolate from 2-phosphoglycolate: step 1/1.</text>
</comment>
<dbReference type="InterPro" id="IPR023198">
    <property type="entry name" value="PGP-like_dom2"/>
</dbReference>
<dbReference type="NCBIfam" id="TIGR01449">
    <property type="entry name" value="PGP_bact"/>
    <property type="match status" value="1"/>
</dbReference>
<evidence type="ECO:0000313" key="11">
    <source>
        <dbReference type="EMBL" id="AWB66910.1"/>
    </source>
</evidence>
<dbReference type="PANTHER" id="PTHR43434">
    <property type="entry name" value="PHOSPHOGLYCOLATE PHOSPHATASE"/>
    <property type="match status" value="1"/>
</dbReference>
<dbReference type="OrthoDB" id="9776368at2"/>
<dbReference type="AlphaFoldDB" id="A0A2S0VS31"/>
<dbReference type="InterPro" id="IPR006439">
    <property type="entry name" value="HAD-SF_hydro_IA"/>
</dbReference>
<dbReference type="EC" id="3.1.3.18" evidence="5 10"/>